<accession>A0A843VAD9</accession>
<sequence>MLMELGQMMEEERQWYHEIEQYCKDGTFPEEAEAEDRRAIHRVELSVVNQMTSIMLHKKNRATFKSNRVQVNVTLTLSASSISASSALLNALASRSSRSDWEVFAAARDEDAPAYVILTIANSVRCTYNTCQFLNKAIVQPSPHTSWQKTAGTHHQTRRLTRLVGLGAPSLQSAPVSSVVESLEAPAGPRGLASARELHSALTEAEGPLSQMQVEW</sequence>
<reference evidence="1" key="1">
    <citation type="submission" date="2017-07" db="EMBL/GenBank/DDBJ databases">
        <title>Taro Niue Genome Assembly and Annotation.</title>
        <authorList>
            <person name="Atibalentja N."/>
            <person name="Keating K."/>
            <person name="Fields C.J."/>
        </authorList>
    </citation>
    <scope>NUCLEOTIDE SEQUENCE</scope>
    <source>
        <strain evidence="1">Niue_2</strain>
        <tissue evidence="1">Leaf</tissue>
    </source>
</reference>
<organism evidence="1 2">
    <name type="scientific">Colocasia esculenta</name>
    <name type="common">Wild taro</name>
    <name type="synonym">Arum esculentum</name>
    <dbReference type="NCBI Taxonomy" id="4460"/>
    <lineage>
        <taxon>Eukaryota</taxon>
        <taxon>Viridiplantae</taxon>
        <taxon>Streptophyta</taxon>
        <taxon>Embryophyta</taxon>
        <taxon>Tracheophyta</taxon>
        <taxon>Spermatophyta</taxon>
        <taxon>Magnoliopsida</taxon>
        <taxon>Liliopsida</taxon>
        <taxon>Araceae</taxon>
        <taxon>Aroideae</taxon>
        <taxon>Colocasieae</taxon>
        <taxon>Colocasia</taxon>
    </lineage>
</organism>
<dbReference type="AlphaFoldDB" id="A0A843VAD9"/>
<comment type="caution">
    <text evidence="1">The sequence shown here is derived from an EMBL/GenBank/DDBJ whole genome shotgun (WGS) entry which is preliminary data.</text>
</comment>
<proteinExistence type="predicted"/>
<dbReference type="EMBL" id="NMUH01001529">
    <property type="protein sequence ID" value="MQL93198.1"/>
    <property type="molecule type" value="Genomic_DNA"/>
</dbReference>
<keyword evidence="2" id="KW-1185">Reference proteome</keyword>
<dbReference type="Proteomes" id="UP000652761">
    <property type="component" value="Unassembled WGS sequence"/>
</dbReference>
<name>A0A843VAD9_COLES</name>
<protein>
    <submittedName>
        <fullName evidence="1">Uncharacterized protein</fullName>
    </submittedName>
</protein>
<evidence type="ECO:0000313" key="2">
    <source>
        <dbReference type="Proteomes" id="UP000652761"/>
    </source>
</evidence>
<evidence type="ECO:0000313" key="1">
    <source>
        <dbReference type="EMBL" id="MQL93198.1"/>
    </source>
</evidence>
<gene>
    <name evidence="1" type="ORF">Taro_025836</name>
</gene>